<dbReference type="InterPro" id="IPR052163">
    <property type="entry name" value="DGC-Regulatory_Protein"/>
</dbReference>
<keyword evidence="4" id="KW-0808">Transferase</keyword>
<keyword evidence="2" id="KW-0472">Membrane</keyword>
<dbReference type="PROSITE" id="PS50887">
    <property type="entry name" value="GGDEF"/>
    <property type="match status" value="1"/>
</dbReference>
<dbReference type="NCBIfam" id="TIGR00254">
    <property type="entry name" value="GGDEF"/>
    <property type="match status" value="1"/>
</dbReference>
<dbReference type="AlphaFoldDB" id="A0AA51RU30"/>
<feature type="transmembrane region" description="Helical" evidence="2">
    <location>
        <begin position="172"/>
        <end position="192"/>
    </location>
</feature>
<evidence type="ECO:0000259" key="3">
    <source>
        <dbReference type="PROSITE" id="PS50887"/>
    </source>
</evidence>
<keyword evidence="2" id="KW-1133">Transmembrane helix</keyword>
<dbReference type="InterPro" id="IPR000160">
    <property type="entry name" value="GGDEF_dom"/>
</dbReference>
<feature type="transmembrane region" description="Helical" evidence="2">
    <location>
        <begin position="6"/>
        <end position="23"/>
    </location>
</feature>
<dbReference type="Pfam" id="PF00990">
    <property type="entry name" value="GGDEF"/>
    <property type="match status" value="1"/>
</dbReference>
<keyword evidence="2" id="KW-0812">Transmembrane</keyword>
<organism evidence="4 5">
    <name type="scientific">Pleionea litopenaei</name>
    <dbReference type="NCBI Taxonomy" id="3070815"/>
    <lineage>
        <taxon>Bacteria</taxon>
        <taxon>Pseudomonadati</taxon>
        <taxon>Pseudomonadota</taxon>
        <taxon>Gammaproteobacteria</taxon>
        <taxon>Oceanospirillales</taxon>
        <taxon>Pleioneaceae</taxon>
        <taxon>Pleionea</taxon>
    </lineage>
</organism>
<accession>A0AA51RU30</accession>
<dbReference type="PANTHER" id="PTHR46663:SF2">
    <property type="entry name" value="GGDEF DOMAIN-CONTAINING PROTEIN"/>
    <property type="match status" value="1"/>
</dbReference>
<keyword evidence="5" id="KW-1185">Reference proteome</keyword>
<proteinExistence type="predicted"/>
<feature type="region of interest" description="Disordered" evidence="1">
    <location>
        <begin position="367"/>
        <end position="390"/>
    </location>
</feature>
<evidence type="ECO:0000313" key="5">
    <source>
        <dbReference type="Proteomes" id="UP001239782"/>
    </source>
</evidence>
<dbReference type="SUPFAM" id="SSF55073">
    <property type="entry name" value="Nucleotide cyclase"/>
    <property type="match status" value="1"/>
</dbReference>
<feature type="transmembrane region" description="Helical" evidence="2">
    <location>
        <begin position="146"/>
        <end position="166"/>
    </location>
</feature>
<dbReference type="PANTHER" id="PTHR46663">
    <property type="entry name" value="DIGUANYLATE CYCLASE DGCT-RELATED"/>
    <property type="match status" value="1"/>
</dbReference>
<sequence length="390" mass="44694">MNIFLIFNITSIGIAAFILLYLSQIPKTKSGCWCWGIAFALQVVGYLVLLSVEDRAQVRTAEYFHVVSLLGYGTVLLFGTFQFFDIQKRQRNYIIAASVITLWYSIFFFIFEWFFAASIIPSIYMAYCVSVVGWIFYKKRHKNKEYILLSLITWLSAVHYLDYPFLRQNIAFAPYGFLIAGILNMVLVIFLLRFQFVHFRQRLIDAEALALKLAYHDSLTGLINRRRLFDLFDTLKLLVIRRKEKLTVIFIDLNDFKMINDNFGHDAGDHSLVKIARRIKSVVRDTDVVSRVGGDEFVILALSCQNQAGIEELVSRIKECLKEPLIIKQQDHLVGAAIGYAVCPDQSTNLETLLSLADSHMFKQKQAHKADIEGTENDSDLVEPTNAEVK</sequence>
<keyword evidence="4" id="KW-0548">Nucleotidyltransferase</keyword>
<dbReference type="EC" id="2.7.7.65" evidence="4"/>
<dbReference type="Gene3D" id="3.30.70.270">
    <property type="match status" value="1"/>
</dbReference>
<reference evidence="4 5" key="1">
    <citation type="submission" date="2023-08" db="EMBL/GenBank/DDBJ databases">
        <title>Pleionea litopenaei sp. nov., isolated from stomach of juvenile Litopenaeus vannamei.</title>
        <authorList>
            <person name="Rho A.M."/>
            <person name="Hwang C.Y."/>
        </authorList>
    </citation>
    <scope>NUCLEOTIDE SEQUENCE [LARGE SCALE GENOMIC DNA]</scope>
    <source>
        <strain evidence="4 5">HL-JVS1</strain>
    </source>
</reference>
<dbReference type="Proteomes" id="UP001239782">
    <property type="component" value="Chromosome"/>
</dbReference>
<feature type="transmembrane region" description="Helical" evidence="2">
    <location>
        <begin position="32"/>
        <end position="51"/>
    </location>
</feature>
<dbReference type="EMBL" id="CP133548">
    <property type="protein sequence ID" value="WMS87530.1"/>
    <property type="molecule type" value="Genomic_DNA"/>
</dbReference>
<dbReference type="GO" id="GO:0052621">
    <property type="term" value="F:diguanylate cyclase activity"/>
    <property type="evidence" value="ECO:0007669"/>
    <property type="project" value="UniProtKB-EC"/>
</dbReference>
<dbReference type="SMART" id="SM00267">
    <property type="entry name" value="GGDEF"/>
    <property type="match status" value="1"/>
</dbReference>
<dbReference type="KEGG" id="plei:Q9312_01065"/>
<feature type="transmembrane region" description="Helical" evidence="2">
    <location>
        <begin position="117"/>
        <end position="137"/>
    </location>
</feature>
<evidence type="ECO:0000256" key="1">
    <source>
        <dbReference type="SAM" id="MobiDB-lite"/>
    </source>
</evidence>
<name>A0AA51RU30_9GAMM</name>
<evidence type="ECO:0000256" key="2">
    <source>
        <dbReference type="SAM" id="Phobius"/>
    </source>
</evidence>
<dbReference type="InterPro" id="IPR029787">
    <property type="entry name" value="Nucleotide_cyclase"/>
</dbReference>
<evidence type="ECO:0000313" key="4">
    <source>
        <dbReference type="EMBL" id="WMS87530.1"/>
    </source>
</evidence>
<protein>
    <submittedName>
        <fullName evidence="4">GGDEF domain-containing protein</fullName>
        <ecNumber evidence="4">2.7.7.65</ecNumber>
    </submittedName>
</protein>
<dbReference type="RefSeq" id="WP_309202670.1">
    <property type="nucleotide sequence ID" value="NZ_CP133548.1"/>
</dbReference>
<dbReference type="InterPro" id="IPR043128">
    <property type="entry name" value="Rev_trsase/Diguanyl_cyclase"/>
</dbReference>
<feature type="transmembrane region" description="Helical" evidence="2">
    <location>
        <begin position="93"/>
        <end position="111"/>
    </location>
</feature>
<feature type="transmembrane region" description="Helical" evidence="2">
    <location>
        <begin position="63"/>
        <end position="81"/>
    </location>
</feature>
<feature type="domain" description="GGDEF" evidence="3">
    <location>
        <begin position="244"/>
        <end position="377"/>
    </location>
</feature>
<gene>
    <name evidence="4" type="ORF">Q9312_01065</name>
</gene>
<dbReference type="CDD" id="cd01949">
    <property type="entry name" value="GGDEF"/>
    <property type="match status" value="1"/>
</dbReference>